<sequence>MVTTVATVTAAPAAPSRNRATSLLVVWAMPLRVVSVVRADDPAFPGRDPVGMVPDRTTVPAA</sequence>
<evidence type="ECO:0000313" key="1">
    <source>
        <dbReference type="EMBL" id="GIJ21960.1"/>
    </source>
</evidence>
<dbReference type="EMBL" id="BOPB01000011">
    <property type="protein sequence ID" value="GIJ21960.1"/>
    <property type="molecule type" value="Genomic_DNA"/>
</dbReference>
<name>A0ABQ4IVK6_9ACTN</name>
<keyword evidence="2" id="KW-1185">Reference proteome</keyword>
<evidence type="ECO:0000313" key="2">
    <source>
        <dbReference type="Proteomes" id="UP000643165"/>
    </source>
</evidence>
<reference evidence="1 2" key="1">
    <citation type="submission" date="2021-01" db="EMBL/GenBank/DDBJ databases">
        <title>Whole genome shotgun sequence of Verrucosispora lutea NBRC 106530.</title>
        <authorList>
            <person name="Komaki H."/>
            <person name="Tamura T."/>
        </authorList>
    </citation>
    <scope>NUCLEOTIDE SEQUENCE [LARGE SCALE GENOMIC DNA]</scope>
    <source>
        <strain evidence="1 2">NBRC 106530</strain>
    </source>
</reference>
<accession>A0ABQ4IVK6</accession>
<dbReference type="Proteomes" id="UP000643165">
    <property type="component" value="Unassembled WGS sequence"/>
</dbReference>
<proteinExistence type="predicted"/>
<gene>
    <name evidence="1" type="ORF">Vlu01_25840</name>
</gene>
<protein>
    <submittedName>
        <fullName evidence="1">Uncharacterized protein</fullName>
    </submittedName>
</protein>
<comment type="caution">
    <text evidence="1">The sequence shown here is derived from an EMBL/GenBank/DDBJ whole genome shotgun (WGS) entry which is preliminary data.</text>
</comment>
<organism evidence="1 2">
    <name type="scientific">Micromonospora lutea</name>
    <dbReference type="NCBI Taxonomy" id="419825"/>
    <lineage>
        <taxon>Bacteria</taxon>
        <taxon>Bacillati</taxon>
        <taxon>Actinomycetota</taxon>
        <taxon>Actinomycetes</taxon>
        <taxon>Micromonosporales</taxon>
        <taxon>Micromonosporaceae</taxon>
        <taxon>Micromonospora</taxon>
    </lineage>
</organism>